<dbReference type="Proteomes" id="UP000619238">
    <property type="component" value="Unassembled WGS sequence"/>
</dbReference>
<reference evidence="1 2" key="1">
    <citation type="submission" date="2020-07" db="EMBL/GenBank/DDBJ databases">
        <title>Description of Kordia aestuariivivens sp. nov., isolated from a tidal flat.</title>
        <authorList>
            <person name="Park S."/>
            <person name="Yoon J.-H."/>
        </authorList>
    </citation>
    <scope>NUCLEOTIDE SEQUENCE [LARGE SCALE GENOMIC DNA]</scope>
    <source>
        <strain evidence="1 2">YSTF-M3</strain>
    </source>
</reference>
<keyword evidence="2" id="KW-1185">Reference proteome</keyword>
<name>A0ABR7Q8L4_9FLAO</name>
<proteinExistence type="predicted"/>
<protein>
    <recommendedName>
        <fullName evidence="3">Bacteriocin</fullName>
    </recommendedName>
</protein>
<sequence length="61" mass="7002">MKKSILNVKGVQELDKNEQSKINGGVFGMQCYTHADCQILSSLPGMEYERFFCYWGYCQIA</sequence>
<comment type="caution">
    <text evidence="1">The sequence shown here is derived from an EMBL/GenBank/DDBJ whole genome shotgun (WGS) entry which is preliminary data.</text>
</comment>
<evidence type="ECO:0000313" key="1">
    <source>
        <dbReference type="EMBL" id="MBC8754778.1"/>
    </source>
</evidence>
<dbReference type="EMBL" id="JACGWS010000004">
    <property type="protein sequence ID" value="MBC8754778.1"/>
    <property type="molecule type" value="Genomic_DNA"/>
</dbReference>
<gene>
    <name evidence="1" type="ORF">H2O64_08855</name>
</gene>
<accession>A0ABR7Q8L4</accession>
<evidence type="ECO:0008006" key="3">
    <source>
        <dbReference type="Google" id="ProtNLM"/>
    </source>
</evidence>
<organism evidence="1 2">
    <name type="scientific">Kordia aestuariivivens</name>
    <dbReference type="NCBI Taxonomy" id="2759037"/>
    <lineage>
        <taxon>Bacteria</taxon>
        <taxon>Pseudomonadati</taxon>
        <taxon>Bacteroidota</taxon>
        <taxon>Flavobacteriia</taxon>
        <taxon>Flavobacteriales</taxon>
        <taxon>Flavobacteriaceae</taxon>
        <taxon>Kordia</taxon>
    </lineage>
</organism>
<dbReference type="RefSeq" id="WP_187561826.1">
    <property type="nucleotide sequence ID" value="NZ_JACGWS010000004.1"/>
</dbReference>
<evidence type="ECO:0000313" key="2">
    <source>
        <dbReference type="Proteomes" id="UP000619238"/>
    </source>
</evidence>